<dbReference type="InterPro" id="IPR039420">
    <property type="entry name" value="WalR-like"/>
</dbReference>
<dbReference type="PRINTS" id="PR00038">
    <property type="entry name" value="HTHLUXR"/>
</dbReference>
<dbReference type="AlphaFoldDB" id="A0A0T5VNS8"/>
<dbReference type="PANTHER" id="PTHR43214:SF41">
    <property type="entry name" value="NITRATE_NITRITE RESPONSE REGULATOR PROTEIN NARP"/>
    <property type="match status" value="1"/>
</dbReference>
<dbReference type="CDD" id="cd06170">
    <property type="entry name" value="LuxR_C_like"/>
    <property type="match status" value="1"/>
</dbReference>
<dbReference type="RefSeq" id="WP_057932948.1">
    <property type="nucleotide sequence ID" value="NZ_LMZQ01000009.1"/>
</dbReference>
<dbReference type="InterPro" id="IPR001789">
    <property type="entry name" value="Sig_transdc_resp-reg_receiver"/>
</dbReference>
<name>A0A0T5VNS8_9SPHI</name>
<dbReference type="Gene3D" id="3.40.50.2300">
    <property type="match status" value="1"/>
</dbReference>
<organism evidence="8 9">
    <name type="scientific">Pedobacter ginsenosidimutans</name>
    <dbReference type="NCBI Taxonomy" id="687842"/>
    <lineage>
        <taxon>Bacteria</taxon>
        <taxon>Pseudomonadati</taxon>
        <taxon>Bacteroidota</taxon>
        <taxon>Sphingobacteriia</taxon>
        <taxon>Sphingobacteriales</taxon>
        <taxon>Sphingobacteriaceae</taxon>
        <taxon>Pedobacter</taxon>
    </lineage>
</organism>
<evidence type="ECO:0000256" key="5">
    <source>
        <dbReference type="PROSITE-ProRule" id="PRU00169"/>
    </source>
</evidence>
<dbReference type="SUPFAM" id="SSF52172">
    <property type="entry name" value="CheY-like"/>
    <property type="match status" value="1"/>
</dbReference>
<dbReference type="InterPro" id="IPR000792">
    <property type="entry name" value="Tscrpt_reg_LuxR_C"/>
</dbReference>
<dbReference type="SMART" id="SM00448">
    <property type="entry name" value="REC"/>
    <property type="match status" value="1"/>
</dbReference>
<proteinExistence type="predicted"/>
<dbReference type="GO" id="GO:0006355">
    <property type="term" value="P:regulation of DNA-templated transcription"/>
    <property type="evidence" value="ECO:0007669"/>
    <property type="project" value="InterPro"/>
</dbReference>
<keyword evidence="9" id="KW-1185">Reference proteome</keyword>
<evidence type="ECO:0000256" key="1">
    <source>
        <dbReference type="ARBA" id="ARBA00022553"/>
    </source>
</evidence>
<keyword evidence="4" id="KW-0804">Transcription</keyword>
<reference evidence="8 9" key="1">
    <citation type="submission" date="2015-11" db="EMBL/GenBank/DDBJ databases">
        <title>Sequence of Pedobacter ginsenosidimutans.</title>
        <authorList>
            <person name="Carson E."/>
            <person name="Keyser V."/>
            <person name="Newman J."/>
            <person name="Miller J."/>
        </authorList>
    </citation>
    <scope>NUCLEOTIDE SEQUENCE [LARGE SCALE GENOMIC DNA]</scope>
    <source>
        <strain evidence="8 9">KACC 14530</strain>
    </source>
</reference>
<dbReference type="Pfam" id="PF00072">
    <property type="entry name" value="Response_reg"/>
    <property type="match status" value="1"/>
</dbReference>
<dbReference type="GO" id="GO:0003677">
    <property type="term" value="F:DNA binding"/>
    <property type="evidence" value="ECO:0007669"/>
    <property type="project" value="UniProtKB-KW"/>
</dbReference>
<dbReference type="Proteomes" id="UP000051950">
    <property type="component" value="Unassembled WGS sequence"/>
</dbReference>
<dbReference type="EMBL" id="LMZQ01000009">
    <property type="protein sequence ID" value="KRT15499.1"/>
    <property type="molecule type" value="Genomic_DNA"/>
</dbReference>
<sequence length="207" mass="22764">MTKVIIIDDHPIVSDGLKNLLTNRDDMEVIACYDTGQAGLEGINNLKPNVVLLDISLPDISGVEICKQVRKTDNQVGIIALSMHNERPVIKSVLQSGANGYVLKNSVGQEIISAIQTILSGQKYLCTKSKEIMYSHQKGNLIEIPHITRREKEVLELVGKGLTTGQIATHLFISPHTVESHRKNLIEKFEVASMSAVVNLAIKYGLI</sequence>
<dbReference type="SMART" id="SM00421">
    <property type="entry name" value="HTH_LUXR"/>
    <property type="match status" value="1"/>
</dbReference>
<accession>A0A0T5VNS8</accession>
<dbReference type="InterPro" id="IPR011006">
    <property type="entry name" value="CheY-like_superfamily"/>
</dbReference>
<evidence type="ECO:0000259" key="6">
    <source>
        <dbReference type="PROSITE" id="PS50043"/>
    </source>
</evidence>
<dbReference type="PROSITE" id="PS50110">
    <property type="entry name" value="RESPONSE_REGULATORY"/>
    <property type="match status" value="1"/>
</dbReference>
<evidence type="ECO:0000313" key="8">
    <source>
        <dbReference type="EMBL" id="KRT15499.1"/>
    </source>
</evidence>
<dbReference type="STRING" id="687842.ASU31_14205"/>
<dbReference type="Pfam" id="PF00196">
    <property type="entry name" value="GerE"/>
    <property type="match status" value="1"/>
</dbReference>
<dbReference type="GO" id="GO:0000160">
    <property type="term" value="P:phosphorelay signal transduction system"/>
    <property type="evidence" value="ECO:0007669"/>
    <property type="project" value="InterPro"/>
</dbReference>
<dbReference type="InterPro" id="IPR058245">
    <property type="entry name" value="NreC/VraR/RcsB-like_REC"/>
</dbReference>
<dbReference type="PANTHER" id="PTHR43214">
    <property type="entry name" value="TWO-COMPONENT RESPONSE REGULATOR"/>
    <property type="match status" value="1"/>
</dbReference>
<feature type="domain" description="Response regulatory" evidence="7">
    <location>
        <begin position="3"/>
        <end position="119"/>
    </location>
</feature>
<gene>
    <name evidence="8" type="ORF">ASU31_14205</name>
</gene>
<evidence type="ECO:0000313" key="9">
    <source>
        <dbReference type="Proteomes" id="UP000051950"/>
    </source>
</evidence>
<dbReference type="OrthoDB" id="9797341at2"/>
<keyword evidence="2" id="KW-0805">Transcription regulation</keyword>
<dbReference type="PROSITE" id="PS00622">
    <property type="entry name" value="HTH_LUXR_1"/>
    <property type="match status" value="1"/>
</dbReference>
<evidence type="ECO:0000256" key="3">
    <source>
        <dbReference type="ARBA" id="ARBA00023125"/>
    </source>
</evidence>
<dbReference type="CDD" id="cd17535">
    <property type="entry name" value="REC_NarL-like"/>
    <property type="match status" value="1"/>
</dbReference>
<evidence type="ECO:0000256" key="4">
    <source>
        <dbReference type="ARBA" id="ARBA00023163"/>
    </source>
</evidence>
<evidence type="ECO:0000256" key="2">
    <source>
        <dbReference type="ARBA" id="ARBA00023015"/>
    </source>
</evidence>
<dbReference type="SUPFAM" id="SSF46894">
    <property type="entry name" value="C-terminal effector domain of the bipartite response regulators"/>
    <property type="match status" value="1"/>
</dbReference>
<evidence type="ECO:0000259" key="7">
    <source>
        <dbReference type="PROSITE" id="PS50110"/>
    </source>
</evidence>
<keyword evidence="1 5" id="KW-0597">Phosphoprotein</keyword>
<dbReference type="PROSITE" id="PS50043">
    <property type="entry name" value="HTH_LUXR_2"/>
    <property type="match status" value="1"/>
</dbReference>
<feature type="domain" description="HTH luxR-type" evidence="6">
    <location>
        <begin position="140"/>
        <end position="205"/>
    </location>
</feature>
<protein>
    <submittedName>
        <fullName evidence="8">LuxR family transcriptional regulator</fullName>
    </submittedName>
</protein>
<comment type="caution">
    <text evidence="8">The sequence shown here is derived from an EMBL/GenBank/DDBJ whole genome shotgun (WGS) entry which is preliminary data.</text>
</comment>
<dbReference type="InterPro" id="IPR016032">
    <property type="entry name" value="Sig_transdc_resp-reg_C-effctor"/>
</dbReference>
<feature type="modified residue" description="4-aspartylphosphate" evidence="5">
    <location>
        <position position="54"/>
    </location>
</feature>
<keyword evidence="3" id="KW-0238">DNA-binding</keyword>